<dbReference type="SMART" id="SM00387">
    <property type="entry name" value="HATPase_c"/>
    <property type="match status" value="1"/>
</dbReference>
<evidence type="ECO:0000256" key="5">
    <source>
        <dbReference type="ARBA" id="ARBA00022840"/>
    </source>
</evidence>
<dbReference type="SMART" id="SM00086">
    <property type="entry name" value="PAC"/>
    <property type="match status" value="2"/>
</dbReference>
<dbReference type="SUPFAM" id="SSF55874">
    <property type="entry name" value="ATPase domain of HSP90 chaperone/DNA topoisomerase II/histidine kinase"/>
    <property type="match status" value="1"/>
</dbReference>
<dbReference type="Gene3D" id="3.30.565.10">
    <property type="entry name" value="Histidine kinase-like ATPase, C-terminal domain"/>
    <property type="match status" value="1"/>
</dbReference>
<evidence type="ECO:0000256" key="2">
    <source>
        <dbReference type="ARBA" id="ARBA00022679"/>
    </source>
</evidence>
<dbReference type="PANTHER" id="PTHR43065">
    <property type="entry name" value="SENSOR HISTIDINE KINASE"/>
    <property type="match status" value="1"/>
</dbReference>
<dbReference type="InterPro" id="IPR036890">
    <property type="entry name" value="HATPase_C_sf"/>
</dbReference>
<dbReference type="CDD" id="cd00130">
    <property type="entry name" value="PAS"/>
    <property type="match status" value="2"/>
</dbReference>
<keyword evidence="3" id="KW-0547">Nucleotide-binding</keyword>
<name>A0ABU3WXS3_9EURY</name>
<keyword evidence="1" id="KW-0597">Phosphoprotein</keyword>
<dbReference type="Proteomes" id="UP001281203">
    <property type="component" value="Unassembled WGS sequence"/>
</dbReference>
<keyword evidence="6" id="KW-0902">Two-component regulatory system</keyword>
<organism evidence="10 11">
    <name type="scientific">Methanoculleus caldifontis</name>
    <dbReference type="NCBI Taxonomy" id="2651577"/>
    <lineage>
        <taxon>Archaea</taxon>
        <taxon>Methanobacteriati</taxon>
        <taxon>Methanobacteriota</taxon>
        <taxon>Stenosarchaea group</taxon>
        <taxon>Methanomicrobia</taxon>
        <taxon>Methanomicrobiales</taxon>
        <taxon>Methanomicrobiaceae</taxon>
        <taxon>Methanoculleus</taxon>
    </lineage>
</organism>
<keyword evidence="2" id="KW-0808">Transferase</keyword>
<dbReference type="InterPro" id="IPR013767">
    <property type="entry name" value="PAS_fold"/>
</dbReference>
<dbReference type="PANTHER" id="PTHR43065:SF23">
    <property type="entry name" value="SENSOR HISTIDINE KINASE PDTAS"/>
    <property type="match status" value="1"/>
</dbReference>
<sequence>MQGCLIEGDGAVPVFGWAGGCSGFPDLSRRWGEPEMMTRTMRRRTSPRLRAYMQFLADATEIVSCGGEEDGRIQTFIRRLGRTAGASSACFAEIVRIPETGGVCLRVRYEWVDGEGQPRGEGRSLSCGALPPGSAEELAAGRPVVGLSTPALAVPVFFGSGFQGALVLYGPEGRAWHRFEIDAVWAAAGILGSIAISRSGELDPAGSPYRVIVEDLTDPLCRLSPDGRIVYANRLFCSLCSRRPDEMVGMPVLSVLPPDIAKNFSVPADLPGTENPVVTHEFRVGGGGSAERWYRSVCRVVLNGGGAVCGYQVVGHDITERKRWEVRNRRMNDQRLALLADAASDAIVVIDDFGSITYWNCAAGDLFGYPAKEMVGRDVSILFPPGYFYHPYVEGVRQAVAAASGRVLRLRFSDVMFARKQGSVFPADLSIAAVRTGDEWYSVGIIHDTTVQRAREQALHEEMERTGTLLRIASRLSGSIALDAVLDALCEEAARALRAPAAVVFLSDTCRDLLVPARSFGVPEDARDYVPCVPLEIYERELSNQGSVFVIGDLVSRTGEVIREGHLEDLPRTLVSAAIFHEGTLIGSLNLVAPGASRSFSPEELALLKGIADQAALAIVNARLFEERRAYERRLQASLEEKTALLKEVHHRVKNNMQVISSLLSLQGRLIENAAARECIRESGNRVKSLVLVHEDLYRSESFSAVDIGAYTRRLAGDLVLSYDLQDSVSVAVETAGGVTVSGDTAIPIGLILNELISNSLKHGFAGRDRGAIVVRIALLPDCCLTIDYRDDGVGMSPEIIDQPPATLGLQLVRVLAAQVGGTIDFRRGDPGTVVEIIVPDNPANGRKDRG</sequence>
<evidence type="ECO:0000256" key="1">
    <source>
        <dbReference type="ARBA" id="ARBA00022553"/>
    </source>
</evidence>
<dbReference type="SUPFAM" id="SSF55781">
    <property type="entry name" value="GAF domain-like"/>
    <property type="match status" value="1"/>
</dbReference>
<keyword evidence="11" id="KW-1185">Reference proteome</keyword>
<feature type="coiled-coil region" evidence="7">
    <location>
        <begin position="621"/>
        <end position="648"/>
    </location>
</feature>
<dbReference type="PROSITE" id="PS50112">
    <property type="entry name" value="PAS"/>
    <property type="match status" value="2"/>
</dbReference>
<proteinExistence type="predicted"/>
<dbReference type="Gene3D" id="3.30.450.20">
    <property type="entry name" value="PAS domain"/>
    <property type="match status" value="3"/>
</dbReference>
<evidence type="ECO:0000313" key="11">
    <source>
        <dbReference type="Proteomes" id="UP001281203"/>
    </source>
</evidence>
<evidence type="ECO:0000259" key="8">
    <source>
        <dbReference type="PROSITE" id="PS50109"/>
    </source>
</evidence>
<evidence type="ECO:0000313" key="10">
    <source>
        <dbReference type="EMBL" id="MDV2480608.1"/>
    </source>
</evidence>
<dbReference type="SUPFAM" id="SSF55785">
    <property type="entry name" value="PYP-like sensor domain (PAS domain)"/>
    <property type="match status" value="2"/>
</dbReference>
<dbReference type="Pfam" id="PF01590">
    <property type="entry name" value="GAF"/>
    <property type="match status" value="1"/>
</dbReference>
<evidence type="ECO:0000256" key="4">
    <source>
        <dbReference type="ARBA" id="ARBA00022777"/>
    </source>
</evidence>
<comment type="caution">
    <text evidence="10">The sequence shown here is derived from an EMBL/GenBank/DDBJ whole genome shotgun (WGS) entry which is preliminary data.</text>
</comment>
<dbReference type="Pfam" id="PF07568">
    <property type="entry name" value="HisKA_2"/>
    <property type="match status" value="1"/>
</dbReference>
<evidence type="ECO:0000259" key="9">
    <source>
        <dbReference type="PROSITE" id="PS50112"/>
    </source>
</evidence>
<keyword evidence="5" id="KW-0067">ATP-binding</keyword>
<dbReference type="InterPro" id="IPR011495">
    <property type="entry name" value="Sig_transdc_His_kin_sub2_dim/P"/>
</dbReference>
<dbReference type="NCBIfam" id="TIGR00229">
    <property type="entry name" value="sensory_box"/>
    <property type="match status" value="2"/>
</dbReference>
<reference evidence="10 11" key="1">
    <citation type="submission" date="2019-10" db="EMBL/GenBank/DDBJ databases">
        <title>Isolation and characterization of Methanoculleus sp. Wushi-C6 from a hot spring well.</title>
        <authorList>
            <person name="Chen S.-C."/>
            <person name="Lan Z.-H."/>
            <person name="You Y.-T."/>
            <person name="Lai M.-C."/>
        </authorList>
    </citation>
    <scope>NUCLEOTIDE SEQUENCE [LARGE SCALE GENOMIC DNA]</scope>
    <source>
        <strain evidence="10 11">Wushi-C6</strain>
    </source>
</reference>
<gene>
    <name evidence="10" type="ORF">F8E02_01020</name>
</gene>
<dbReference type="Gene3D" id="3.30.450.40">
    <property type="match status" value="1"/>
</dbReference>
<feature type="domain" description="Histidine kinase" evidence="8">
    <location>
        <begin position="648"/>
        <end position="843"/>
    </location>
</feature>
<dbReference type="InterPro" id="IPR005467">
    <property type="entry name" value="His_kinase_dom"/>
</dbReference>
<evidence type="ECO:0000256" key="3">
    <source>
        <dbReference type="ARBA" id="ARBA00022741"/>
    </source>
</evidence>
<dbReference type="SMART" id="SM00091">
    <property type="entry name" value="PAS"/>
    <property type="match status" value="2"/>
</dbReference>
<evidence type="ECO:0000256" key="6">
    <source>
        <dbReference type="ARBA" id="ARBA00023012"/>
    </source>
</evidence>
<evidence type="ECO:0000256" key="7">
    <source>
        <dbReference type="SAM" id="Coils"/>
    </source>
</evidence>
<dbReference type="InterPro" id="IPR029016">
    <property type="entry name" value="GAF-like_dom_sf"/>
</dbReference>
<dbReference type="InterPro" id="IPR000014">
    <property type="entry name" value="PAS"/>
</dbReference>
<protein>
    <submittedName>
        <fullName evidence="10">PAS domain S-box protein</fullName>
    </submittedName>
</protein>
<keyword evidence="7" id="KW-0175">Coiled coil</keyword>
<feature type="domain" description="PAS" evidence="9">
    <location>
        <begin position="205"/>
        <end position="259"/>
    </location>
</feature>
<dbReference type="InterPro" id="IPR035965">
    <property type="entry name" value="PAS-like_dom_sf"/>
</dbReference>
<accession>A0ABU3WXS3</accession>
<dbReference type="Pfam" id="PF02518">
    <property type="entry name" value="HATPase_c"/>
    <property type="match status" value="1"/>
</dbReference>
<feature type="domain" description="PAS" evidence="9">
    <location>
        <begin position="332"/>
        <end position="391"/>
    </location>
</feature>
<dbReference type="Pfam" id="PF00989">
    <property type="entry name" value="PAS"/>
    <property type="match status" value="1"/>
</dbReference>
<dbReference type="InterPro" id="IPR003018">
    <property type="entry name" value="GAF"/>
</dbReference>
<dbReference type="EMBL" id="WBKO01000001">
    <property type="protein sequence ID" value="MDV2480608.1"/>
    <property type="molecule type" value="Genomic_DNA"/>
</dbReference>
<dbReference type="SMART" id="SM00065">
    <property type="entry name" value="GAF"/>
    <property type="match status" value="1"/>
</dbReference>
<keyword evidence="4" id="KW-0418">Kinase</keyword>
<dbReference type="PROSITE" id="PS50109">
    <property type="entry name" value="HIS_KIN"/>
    <property type="match status" value="1"/>
</dbReference>
<dbReference type="Pfam" id="PF08448">
    <property type="entry name" value="PAS_4"/>
    <property type="match status" value="1"/>
</dbReference>
<dbReference type="InterPro" id="IPR003594">
    <property type="entry name" value="HATPase_dom"/>
</dbReference>
<dbReference type="InterPro" id="IPR001610">
    <property type="entry name" value="PAC"/>
</dbReference>
<dbReference type="InterPro" id="IPR013656">
    <property type="entry name" value="PAS_4"/>
</dbReference>